<proteinExistence type="predicted"/>
<accession>A0ABU6EF69</accession>
<dbReference type="EMBL" id="JAMZOO010000003">
    <property type="protein sequence ID" value="MEB6857720.1"/>
    <property type="molecule type" value="Genomic_DNA"/>
</dbReference>
<sequence>MSKLFILITTLLFSSYTLSIYDEKTNSDITDNNNSLYSISISTTPTEPCVWPPCDDW</sequence>
<evidence type="ECO:0000313" key="1">
    <source>
        <dbReference type="EMBL" id="MEB6857720.1"/>
    </source>
</evidence>
<protein>
    <submittedName>
        <fullName evidence="1">Uncharacterized protein</fullName>
    </submittedName>
</protein>
<comment type="caution">
    <text evidence="1">The sequence shown here is derived from an EMBL/GenBank/DDBJ whole genome shotgun (WGS) entry which is preliminary data.</text>
</comment>
<evidence type="ECO:0000313" key="2">
    <source>
        <dbReference type="Proteomes" id="UP001332939"/>
    </source>
</evidence>
<gene>
    <name evidence="1" type="ORF">NA736_11850</name>
</gene>
<dbReference type="RefSeq" id="WP_161628536.1">
    <property type="nucleotide sequence ID" value="NZ_JAMZOO010000003.1"/>
</dbReference>
<dbReference type="Proteomes" id="UP001332939">
    <property type="component" value="Unassembled WGS sequence"/>
</dbReference>
<organism evidence="1 2">
    <name type="scientific">Proteus cibi</name>
    <dbReference type="NCBI Taxonomy" id="2050966"/>
    <lineage>
        <taxon>Bacteria</taxon>
        <taxon>Pseudomonadati</taxon>
        <taxon>Pseudomonadota</taxon>
        <taxon>Gammaproteobacteria</taxon>
        <taxon>Enterobacterales</taxon>
        <taxon>Morganellaceae</taxon>
        <taxon>Proteus</taxon>
    </lineage>
</organism>
<keyword evidence="2" id="KW-1185">Reference proteome</keyword>
<reference evidence="1 2" key="1">
    <citation type="submission" date="2022-05" db="EMBL/GenBank/DDBJ databases">
        <title>Whole genome sequences of Escherichia coli of fish isolates collected from Assam, India.</title>
        <authorList>
            <person name="Sudha S."/>
            <person name="Muneeb K.H."/>
            <person name="Rakshit O."/>
            <person name="Mendem S.K."/>
            <person name="Raisen C."/>
            <person name="Holmes M.A."/>
            <person name="Shome B.R."/>
            <person name="Sivaraman G.K."/>
        </authorList>
    </citation>
    <scope>NUCLEOTIDE SEQUENCE [LARGE SCALE GENOMIC DNA]</scope>
    <source>
        <strain evidence="1 2">278</strain>
    </source>
</reference>
<name>A0ABU6EF69_9GAMM</name>